<evidence type="ECO:0000256" key="4">
    <source>
        <dbReference type="PROSITE-ProRule" id="PRU00175"/>
    </source>
</evidence>
<dbReference type="PROSITE" id="PS50089">
    <property type="entry name" value="ZF_RING_2"/>
    <property type="match status" value="1"/>
</dbReference>
<gene>
    <name evidence="6" type="ORF">OCTVUL_1B009219</name>
</gene>
<dbReference type="AlphaFoldDB" id="A0AA36BG33"/>
<evidence type="ECO:0000259" key="5">
    <source>
        <dbReference type="PROSITE" id="PS50089"/>
    </source>
</evidence>
<dbReference type="Proteomes" id="UP001162480">
    <property type="component" value="Chromosome 15"/>
</dbReference>
<evidence type="ECO:0000256" key="1">
    <source>
        <dbReference type="ARBA" id="ARBA00022723"/>
    </source>
</evidence>
<accession>A0AA36BG33</accession>
<dbReference type="PROSITE" id="PS00518">
    <property type="entry name" value="ZF_RING_1"/>
    <property type="match status" value="1"/>
</dbReference>
<keyword evidence="3" id="KW-0862">Zinc</keyword>
<keyword evidence="2 4" id="KW-0863">Zinc-finger</keyword>
<feature type="domain" description="RING-type" evidence="5">
    <location>
        <begin position="29"/>
        <end position="56"/>
    </location>
</feature>
<evidence type="ECO:0000313" key="6">
    <source>
        <dbReference type="EMBL" id="CAI9733801.1"/>
    </source>
</evidence>
<evidence type="ECO:0000256" key="2">
    <source>
        <dbReference type="ARBA" id="ARBA00022771"/>
    </source>
</evidence>
<dbReference type="InterPro" id="IPR001841">
    <property type="entry name" value="Znf_RING"/>
</dbReference>
<name>A0AA36BG33_OCTVU</name>
<dbReference type="InterPro" id="IPR017907">
    <property type="entry name" value="Znf_RING_CS"/>
</dbReference>
<evidence type="ECO:0000313" key="7">
    <source>
        <dbReference type="Proteomes" id="UP001162480"/>
    </source>
</evidence>
<proteinExistence type="predicted"/>
<dbReference type="InterPro" id="IPR013083">
    <property type="entry name" value="Znf_RING/FYVE/PHD"/>
</dbReference>
<organism evidence="6 7">
    <name type="scientific">Octopus vulgaris</name>
    <name type="common">Common octopus</name>
    <dbReference type="NCBI Taxonomy" id="6645"/>
    <lineage>
        <taxon>Eukaryota</taxon>
        <taxon>Metazoa</taxon>
        <taxon>Spiralia</taxon>
        <taxon>Lophotrochozoa</taxon>
        <taxon>Mollusca</taxon>
        <taxon>Cephalopoda</taxon>
        <taxon>Coleoidea</taxon>
        <taxon>Octopodiformes</taxon>
        <taxon>Octopoda</taxon>
        <taxon>Incirrata</taxon>
        <taxon>Octopodidae</taxon>
        <taxon>Octopus</taxon>
    </lineage>
</organism>
<dbReference type="Gene3D" id="3.30.40.10">
    <property type="entry name" value="Zinc/RING finger domain, C3HC4 (zinc finger)"/>
    <property type="match status" value="1"/>
</dbReference>
<keyword evidence="1" id="KW-0479">Metal-binding</keyword>
<dbReference type="EMBL" id="OX597828">
    <property type="protein sequence ID" value="CAI9733801.1"/>
    <property type="molecule type" value="Genomic_DNA"/>
</dbReference>
<dbReference type="Pfam" id="PF00097">
    <property type="entry name" value="zf-C3HC4"/>
    <property type="match status" value="1"/>
</dbReference>
<sequence length="301" mass="34473">MGEYDGASSKKETEYHKSLEVGKTPDTFPCGHVLCHNCIRKHLKSREAELKCPVCDQAVEINVPIHGTAVAYDDEDESNVMLVSNFDDIVRKFNGINYNLRRLKEESVQSRSVGMTFSSSMCHMCEEDHGTLRVIQEFNKLSVNHQRPTVRPDHYFYRLCHGQIVTSFYSKVNSACVCVPCTYKNLQATQNFPELKFDAEDCSVSNRQLCLAEVGKLIVRNQTPLTCMQGKNVIDVDHKIKVTERADEFDFHHTSHQIKRLIKQQEKNLIQLASKQVRDTGRLYYIQESSSIEHNPNETVV</sequence>
<dbReference type="InterPro" id="IPR018957">
    <property type="entry name" value="Znf_C3HC4_RING-type"/>
</dbReference>
<reference evidence="6" key="1">
    <citation type="submission" date="2023-08" db="EMBL/GenBank/DDBJ databases">
        <authorList>
            <person name="Alioto T."/>
            <person name="Alioto T."/>
            <person name="Gomez Garrido J."/>
        </authorList>
    </citation>
    <scope>NUCLEOTIDE SEQUENCE</scope>
</reference>
<dbReference type="GO" id="GO:0008270">
    <property type="term" value="F:zinc ion binding"/>
    <property type="evidence" value="ECO:0007669"/>
    <property type="project" value="UniProtKB-KW"/>
</dbReference>
<dbReference type="SUPFAM" id="SSF57850">
    <property type="entry name" value="RING/U-box"/>
    <property type="match status" value="1"/>
</dbReference>
<keyword evidence="7" id="KW-1185">Reference proteome</keyword>
<evidence type="ECO:0000256" key="3">
    <source>
        <dbReference type="ARBA" id="ARBA00022833"/>
    </source>
</evidence>
<protein>
    <submittedName>
        <fullName evidence="6">Mediator of RNA polymerase II transcription subunit 26</fullName>
    </submittedName>
</protein>